<sequence length="484" mass="52210">MPRRAVSALLATTAALVGLGLPAVSPVADPAAAEGQRPAPRSAVPFPTRTAADRDGNTRLADDRGRILQLRGANLGKFDDITEQDVADLGAAGLSLLRLPIQWSLVEPTEGSYDAAYLQHVQDVLDWAHEAGLLVLVDWHQDVFGPAFGFDGAPAWATRTDGLEFEPVDGNWFNNYFHPAVQAAFSHLWNDADLQEAQVAAWTHVAAQLAGSPALLGYDLFNEPMWTSGTFETQELPAMYRRVIAGIRSVDARSWLWIEPTVLVGEGLPVRLPGIEDPRAGADRIGFAPHAYSSAVEDGGDWDATSIWVSAYEAQITQYPRRHHLPVIVGEWGPIAANADFPGNVELVEQQAASFPRFASGWAIWYGCRSATGGGYCIFTDDAGHLDPGRGAAWRPYALALAGRTVRETAGAHRFRLSYRPRPGTTTVIVPSGFATRPDVAVTTGTRAAPARVRMSAPTATGARTITVRPRHRPQGTWTLTISG</sequence>
<comment type="caution">
    <text evidence="7">The sequence shown here is derived from an EMBL/GenBank/DDBJ whole genome shotgun (WGS) entry which is preliminary data.</text>
</comment>
<reference evidence="7 8" key="1">
    <citation type="submission" date="2021-09" db="EMBL/GenBank/DDBJ databases">
        <title>Whole genome sequence of Nocardioides sp. GBK3QG-3.</title>
        <authorList>
            <person name="Tuo L."/>
        </authorList>
    </citation>
    <scope>NUCLEOTIDE SEQUENCE [LARGE SCALE GENOMIC DNA]</scope>
    <source>
        <strain evidence="7 8">GBK3QG-3</strain>
    </source>
</reference>
<dbReference type="Pfam" id="PF00150">
    <property type="entry name" value="Cellulase"/>
    <property type="match status" value="1"/>
</dbReference>
<evidence type="ECO:0000259" key="6">
    <source>
        <dbReference type="Pfam" id="PF00150"/>
    </source>
</evidence>
<evidence type="ECO:0000313" key="8">
    <source>
        <dbReference type="Proteomes" id="UP000780875"/>
    </source>
</evidence>
<accession>A0ABS7UD91</accession>
<feature type="domain" description="Glycoside hydrolase family 5" evidence="6">
    <location>
        <begin position="64"/>
        <end position="346"/>
    </location>
</feature>
<feature type="region of interest" description="Disordered" evidence="4">
    <location>
        <begin position="31"/>
        <end position="58"/>
    </location>
</feature>
<protein>
    <submittedName>
        <fullName evidence="7">Glycoside hydrolase family 5 protein</fullName>
    </submittedName>
</protein>
<evidence type="ECO:0000256" key="3">
    <source>
        <dbReference type="RuleBase" id="RU361153"/>
    </source>
</evidence>
<dbReference type="Proteomes" id="UP000780875">
    <property type="component" value="Unassembled WGS sequence"/>
</dbReference>
<feature type="chain" id="PRO_5045248903" evidence="5">
    <location>
        <begin position="24"/>
        <end position="484"/>
    </location>
</feature>
<keyword evidence="8" id="KW-1185">Reference proteome</keyword>
<evidence type="ECO:0000256" key="2">
    <source>
        <dbReference type="ARBA" id="ARBA00023295"/>
    </source>
</evidence>
<dbReference type="RefSeq" id="WP_224123196.1">
    <property type="nucleotide sequence ID" value="NZ_JAIQZJ010000006.1"/>
</dbReference>
<proteinExistence type="inferred from homology"/>
<name>A0ABS7UD91_9ACTN</name>
<comment type="similarity">
    <text evidence="3">Belongs to the glycosyl hydrolase 5 (cellulase A) family.</text>
</comment>
<evidence type="ECO:0000256" key="5">
    <source>
        <dbReference type="SAM" id="SignalP"/>
    </source>
</evidence>
<evidence type="ECO:0000256" key="1">
    <source>
        <dbReference type="ARBA" id="ARBA00022801"/>
    </source>
</evidence>
<evidence type="ECO:0000313" key="7">
    <source>
        <dbReference type="EMBL" id="MBZ5738825.1"/>
    </source>
</evidence>
<dbReference type="SUPFAM" id="SSF51445">
    <property type="entry name" value="(Trans)glycosidases"/>
    <property type="match status" value="1"/>
</dbReference>
<gene>
    <name evidence="7" type="ORF">K8U61_11680</name>
</gene>
<keyword evidence="1 3" id="KW-0378">Hydrolase</keyword>
<dbReference type="InterPro" id="IPR013780">
    <property type="entry name" value="Glyco_hydro_b"/>
</dbReference>
<dbReference type="GO" id="GO:0016787">
    <property type="term" value="F:hydrolase activity"/>
    <property type="evidence" value="ECO:0007669"/>
    <property type="project" value="UniProtKB-KW"/>
</dbReference>
<evidence type="ECO:0000256" key="4">
    <source>
        <dbReference type="SAM" id="MobiDB-lite"/>
    </source>
</evidence>
<organism evidence="7 8">
    <name type="scientific">Nocardioides mangrovi</name>
    <dbReference type="NCBI Taxonomy" id="2874580"/>
    <lineage>
        <taxon>Bacteria</taxon>
        <taxon>Bacillati</taxon>
        <taxon>Actinomycetota</taxon>
        <taxon>Actinomycetes</taxon>
        <taxon>Propionibacteriales</taxon>
        <taxon>Nocardioidaceae</taxon>
        <taxon>Nocardioides</taxon>
    </lineage>
</organism>
<dbReference type="EMBL" id="JAIQZJ010000006">
    <property type="protein sequence ID" value="MBZ5738825.1"/>
    <property type="molecule type" value="Genomic_DNA"/>
</dbReference>
<dbReference type="InterPro" id="IPR052066">
    <property type="entry name" value="Glycosphingolipid_Hydrolases"/>
</dbReference>
<dbReference type="Gene3D" id="3.20.20.80">
    <property type="entry name" value="Glycosidases"/>
    <property type="match status" value="1"/>
</dbReference>
<keyword evidence="5" id="KW-0732">Signal</keyword>
<dbReference type="InterPro" id="IPR001547">
    <property type="entry name" value="Glyco_hydro_5"/>
</dbReference>
<dbReference type="PANTHER" id="PTHR31308:SF3">
    <property type="entry name" value="ENDOGLYCOCERAMIDASE"/>
    <property type="match status" value="1"/>
</dbReference>
<dbReference type="PANTHER" id="PTHR31308">
    <property type="match status" value="1"/>
</dbReference>
<feature type="signal peptide" evidence="5">
    <location>
        <begin position="1"/>
        <end position="23"/>
    </location>
</feature>
<keyword evidence="2 3" id="KW-0326">Glycosidase</keyword>
<dbReference type="Gene3D" id="2.60.40.1180">
    <property type="entry name" value="Golgi alpha-mannosidase II"/>
    <property type="match status" value="1"/>
</dbReference>
<dbReference type="InterPro" id="IPR017853">
    <property type="entry name" value="GH"/>
</dbReference>